<name>A0A0F9A6H1_9ZZZZ</name>
<protein>
    <submittedName>
        <fullName evidence="1">Uncharacterized protein</fullName>
    </submittedName>
</protein>
<organism evidence="1">
    <name type="scientific">marine sediment metagenome</name>
    <dbReference type="NCBI Taxonomy" id="412755"/>
    <lineage>
        <taxon>unclassified sequences</taxon>
        <taxon>metagenomes</taxon>
        <taxon>ecological metagenomes</taxon>
    </lineage>
</organism>
<evidence type="ECO:0000313" key="1">
    <source>
        <dbReference type="EMBL" id="KKK74164.1"/>
    </source>
</evidence>
<sequence>NSNTTPLGAGHKLADHLDRLGPLESLIPGDGQKKIAFCDLDHVEIGLFTPAFDRFALPSYPALFGPDLIRPGPRQL</sequence>
<proteinExistence type="predicted"/>
<dbReference type="AlphaFoldDB" id="A0A0F9A6H1"/>
<comment type="caution">
    <text evidence="1">The sequence shown here is derived from an EMBL/GenBank/DDBJ whole genome shotgun (WGS) entry which is preliminary data.</text>
</comment>
<reference evidence="1" key="1">
    <citation type="journal article" date="2015" name="Nature">
        <title>Complex archaea that bridge the gap between prokaryotes and eukaryotes.</title>
        <authorList>
            <person name="Spang A."/>
            <person name="Saw J.H."/>
            <person name="Jorgensen S.L."/>
            <person name="Zaremba-Niedzwiedzka K."/>
            <person name="Martijn J."/>
            <person name="Lind A.E."/>
            <person name="van Eijk R."/>
            <person name="Schleper C."/>
            <person name="Guy L."/>
            <person name="Ettema T.J."/>
        </authorList>
    </citation>
    <scope>NUCLEOTIDE SEQUENCE</scope>
</reference>
<dbReference type="EMBL" id="LAZR01056450">
    <property type="protein sequence ID" value="KKK74164.1"/>
    <property type="molecule type" value="Genomic_DNA"/>
</dbReference>
<accession>A0A0F9A6H1</accession>
<feature type="non-terminal residue" evidence="1">
    <location>
        <position position="1"/>
    </location>
</feature>
<gene>
    <name evidence="1" type="ORF">LCGC14_2886470</name>
</gene>